<protein>
    <submittedName>
        <fullName evidence="2">Uncharacterized protein</fullName>
    </submittedName>
</protein>
<name>A0AAN6PH63_9PEZI</name>
<proteinExistence type="predicted"/>
<dbReference type="EMBL" id="MU854416">
    <property type="protein sequence ID" value="KAK4038909.1"/>
    <property type="molecule type" value="Genomic_DNA"/>
</dbReference>
<dbReference type="AlphaFoldDB" id="A0AAN6PH63"/>
<dbReference type="Proteomes" id="UP001303115">
    <property type="component" value="Unassembled WGS sequence"/>
</dbReference>
<organism evidence="2 3">
    <name type="scientific">Parachaetomium inaequale</name>
    <dbReference type="NCBI Taxonomy" id="2588326"/>
    <lineage>
        <taxon>Eukaryota</taxon>
        <taxon>Fungi</taxon>
        <taxon>Dikarya</taxon>
        <taxon>Ascomycota</taxon>
        <taxon>Pezizomycotina</taxon>
        <taxon>Sordariomycetes</taxon>
        <taxon>Sordariomycetidae</taxon>
        <taxon>Sordariales</taxon>
        <taxon>Chaetomiaceae</taxon>
        <taxon>Parachaetomium</taxon>
    </lineage>
</organism>
<feature type="compositionally biased region" description="Basic residues" evidence="1">
    <location>
        <begin position="238"/>
        <end position="250"/>
    </location>
</feature>
<evidence type="ECO:0000313" key="2">
    <source>
        <dbReference type="EMBL" id="KAK4038909.1"/>
    </source>
</evidence>
<gene>
    <name evidence="2" type="ORF">C8A01DRAFT_17042</name>
</gene>
<evidence type="ECO:0000256" key="1">
    <source>
        <dbReference type="SAM" id="MobiDB-lite"/>
    </source>
</evidence>
<comment type="caution">
    <text evidence="2">The sequence shown here is derived from an EMBL/GenBank/DDBJ whole genome shotgun (WGS) entry which is preliminary data.</text>
</comment>
<accession>A0AAN6PH63</accession>
<sequence>MLAAATAVATCNAAENRNTRLGPSAQRLTQPTTRQGAFVGSQISPVLSPLPPAPQTPYPWIRRCHECGSEYPLAVTRRCLYCSHHFCTPLPQENIGPKSRRHRKKKKHCTAGFDYYGWAAWGAYRRSRSCDSGTENYDTLATWELTTESRGRNGRDIQSPVWKPLSAATADEVSRRKERMYVSGQYNCWLHCDFPSECIHRLHRARLSSGRETYPSSKLHDELQQQHENEQDKETRKAKGGKSKREKKAE</sequence>
<evidence type="ECO:0000313" key="3">
    <source>
        <dbReference type="Proteomes" id="UP001303115"/>
    </source>
</evidence>
<feature type="compositionally biased region" description="Basic and acidic residues" evidence="1">
    <location>
        <begin position="218"/>
        <end position="237"/>
    </location>
</feature>
<feature type="region of interest" description="Disordered" evidence="1">
    <location>
        <begin position="211"/>
        <end position="250"/>
    </location>
</feature>
<reference evidence="3" key="1">
    <citation type="journal article" date="2023" name="Mol. Phylogenet. Evol.">
        <title>Genome-scale phylogeny and comparative genomics of the fungal order Sordariales.</title>
        <authorList>
            <person name="Hensen N."/>
            <person name="Bonometti L."/>
            <person name="Westerberg I."/>
            <person name="Brannstrom I.O."/>
            <person name="Guillou S."/>
            <person name="Cros-Aarteil S."/>
            <person name="Calhoun S."/>
            <person name="Haridas S."/>
            <person name="Kuo A."/>
            <person name="Mondo S."/>
            <person name="Pangilinan J."/>
            <person name="Riley R."/>
            <person name="LaButti K."/>
            <person name="Andreopoulos B."/>
            <person name="Lipzen A."/>
            <person name="Chen C."/>
            <person name="Yan M."/>
            <person name="Daum C."/>
            <person name="Ng V."/>
            <person name="Clum A."/>
            <person name="Steindorff A."/>
            <person name="Ohm R.A."/>
            <person name="Martin F."/>
            <person name="Silar P."/>
            <person name="Natvig D.O."/>
            <person name="Lalanne C."/>
            <person name="Gautier V."/>
            <person name="Ament-Velasquez S.L."/>
            <person name="Kruys A."/>
            <person name="Hutchinson M.I."/>
            <person name="Powell A.J."/>
            <person name="Barry K."/>
            <person name="Miller A.N."/>
            <person name="Grigoriev I.V."/>
            <person name="Debuchy R."/>
            <person name="Gladieux P."/>
            <person name="Hiltunen Thoren M."/>
            <person name="Johannesson H."/>
        </authorList>
    </citation>
    <scope>NUCLEOTIDE SEQUENCE [LARGE SCALE GENOMIC DNA]</scope>
    <source>
        <strain evidence="3">CBS 284.82</strain>
    </source>
</reference>
<keyword evidence="3" id="KW-1185">Reference proteome</keyword>